<evidence type="ECO:0000313" key="11">
    <source>
        <dbReference type="EMBL" id="PWN37484.1"/>
    </source>
</evidence>
<keyword evidence="3" id="KW-0436">Ligase</keyword>
<proteinExistence type="inferred from homology"/>
<dbReference type="PANTHER" id="PTHR11451:SF46">
    <property type="entry name" value="THREONINE--TRNA LIGASE"/>
    <property type="match status" value="1"/>
</dbReference>
<evidence type="ECO:0000313" key="12">
    <source>
        <dbReference type="Proteomes" id="UP000245771"/>
    </source>
</evidence>
<dbReference type="EC" id="6.1.1.3" evidence="2"/>
<comment type="similarity">
    <text evidence="1">Belongs to the class-II aminoacyl-tRNA synthetase family.</text>
</comment>
<dbReference type="InterPro" id="IPR004154">
    <property type="entry name" value="Anticodon-bd"/>
</dbReference>
<dbReference type="Pfam" id="PF00587">
    <property type="entry name" value="tRNA-synt_2b"/>
    <property type="match status" value="1"/>
</dbReference>
<dbReference type="GO" id="GO:0005524">
    <property type="term" value="F:ATP binding"/>
    <property type="evidence" value="ECO:0007669"/>
    <property type="project" value="UniProtKB-KW"/>
</dbReference>
<dbReference type="GeneID" id="37020039"/>
<dbReference type="InParanoid" id="A0A316VJS9"/>
<dbReference type="STRING" id="1280837.A0A316VJS9"/>
<protein>
    <recommendedName>
        <fullName evidence="2">threonine--tRNA ligase</fullName>
        <ecNumber evidence="2">6.1.1.3</ecNumber>
    </recommendedName>
    <alternativeName>
        <fullName evidence="8">Threonyl-tRNA synthetase</fullName>
    </alternativeName>
</protein>
<dbReference type="RefSeq" id="XP_025357786.1">
    <property type="nucleotide sequence ID" value="XM_025498258.1"/>
</dbReference>
<evidence type="ECO:0000256" key="8">
    <source>
        <dbReference type="ARBA" id="ARBA00031900"/>
    </source>
</evidence>
<evidence type="ECO:0000256" key="6">
    <source>
        <dbReference type="ARBA" id="ARBA00022917"/>
    </source>
</evidence>
<dbReference type="CDD" id="cd00771">
    <property type="entry name" value="ThrRS_core"/>
    <property type="match status" value="1"/>
</dbReference>
<dbReference type="AlphaFoldDB" id="A0A316VJS9"/>
<evidence type="ECO:0000256" key="1">
    <source>
        <dbReference type="ARBA" id="ARBA00008226"/>
    </source>
</evidence>
<evidence type="ECO:0000256" key="7">
    <source>
        <dbReference type="ARBA" id="ARBA00023146"/>
    </source>
</evidence>
<sequence>MHSRLIASCHLLARSNSHQLGHLAIRTNYHSKRHYSDKSQKVNSPIGTDHRTIGTEQKLFFTHESSPGTPFMLPHGMRIAGKVERVIRDLYQRWSYDEVLTPQVFKADLWKQSGHWDNYRDDMFGVEGFKEMQERAQASNHHSGGCCGDVAHTYDASLSASAKNGEQATMYGLKPMNCPGHCLLYAAQEHSYRDLPIRYAEFSPLHRNEASGALTGLTRVRRFHQDDAHVFCRVDQIYDEIASMLVMLQDAYSLFGFPKFELALSTRPEQFLGELEDWQRAEDSLRHALDASSLPWTLNEADGAFYGPKIDIRLIDAAGKKHQTATIQLDFQLPRRFDLRYMTSDGTSSARPVMIHRAILGSMERFMAILTENLAGRWPFWLSPRQAVILPTSPNDPELLACAHAVRDQLALGLTPGKKSNIRQRHDTTLTDEQRLDILKAYIPSSHLSNDDQKDKAVAQLYEAAKARERRQPHTFHVEVDASIDKLGKRVRRAHVEQVNFTCVIGPEEMRTGKVQVRSRDQYQGDSTGRPELQQNMGTFTVDELRQLFITLDDHHW</sequence>
<dbReference type="Pfam" id="PF03129">
    <property type="entry name" value="HGTP_anticodon"/>
    <property type="match status" value="1"/>
</dbReference>
<dbReference type="InterPro" id="IPR036621">
    <property type="entry name" value="Anticodon-bd_dom_sf"/>
</dbReference>
<dbReference type="OrthoDB" id="5423599at2759"/>
<keyword evidence="5" id="KW-0067">ATP-binding</keyword>
<dbReference type="FunCoup" id="A0A316VJS9">
    <property type="interactions" value="37"/>
</dbReference>
<evidence type="ECO:0000256" key="4">
    <source>
        <dbReference type="ARBA" id="ARBA00022741"/>
    </source>
</evidence>
<evidence type="ECO:0000256" key="5">
    <source>
        <dbReference type="ARBA" id="ARBA00022840"/>
    </source>
</evidence>
<evidence type="ECO:0000256" key="9">
    <source>
        <dbReference type="ARBA" id="ARBA00049515"/>
    </source>
</evidence>
<dbReference type="SUPFAM" id="SSF55681">
    <property type="entry name" value="Class II aaRS and biotin synthetases"/>
    <property type="match status" value="1"/>
</dbReference>
<evidence type="ECO:0000259" key="10">
    <source>
        <dbReference type="PROSITE" id="PS50862"/>
    </source>
</evidence>
<name>A0A316VJS9_9BASI</name>
<organism evidence="11 12">
    <name type="scientific">Meira miltonrushii</name>
    <dbReference type="NCBI Taxonomy" id="1280837"/>
    <lineage>
        <taxon>Eukaryota</taxon>
        <taxon>Fungi</taxon>
        <taxon>Dikarya</taxon>
        <taxon>Basidiomycota</taxon>
        <taxon>Ustilaginomycotina</taxon>
        <taxon>Exobasidiomycetes</taxon>
        <taxon>Exobasidiales</taxon>
        <taxon>Brachybasidiaceae</taxon>
        <taxon>Meira</taxon>
    </lineage>
</organism>
<evidence type="ECO:0000256" key="2">
    <source>
        <dbReference type="ARBA" id="ARBA00013163"/>
    </source>
</evidence>
<keyword evidence="12" id="KW-1185">Reference proteome</keyword>
<dbReference type="GO" id="GO:0005739">
    <property type="term" value="C:mitochondrion"/>
    <property type="evidence" value="ECO:0007669"/>
    <property type="project" value="TreeGrafter"/>
</dbReference>
<keyword evidence="7" id="KW-0030">Aminoacyl-tRNA synthetase</keyword>
<keyword evidence="6" id="KW-0648">Protein biosynthesis</keyword>
<reference evidence="11 12" key="1">
    <citation type="journal article" date="2018" name="Mol. Biol. Evol.">
        <title>Broad Genomic Sampling Reveals a Smut Pathogenic Ancestry of the Fungal Clade Ustilaginomycotina.</title>
        <authorList>
            <person name="Kijpornyongpan T."/>
            <person name="Mondo S.J."/>
            <person name="Barry K."/>
            <person name="Sandor L."/>
            <person name="Lee J."/>
            <person name="Lipzen A."/>
            <person name="Pangilinan J."/>
            <person name="LaButti K."/>
            <person name="Hainaut M."/>
            <person name="Henrissat B."/>
            <person name="Grigoriev I.V."/>
            <person name="Spatafora J.W."/>
            <person name="Aime M.C."/>
        </authorList>
    </citation>
    <scope>NUCLEOTIDE SEQUENCE [LARGE SCALE GENOMIC DNA]</scope>
    <source>
        <strain evidence="11 12">MCA 3882</strain>
    </source>
</reference>
<dbReference type="PRINTS" id="PR01047">
    <property type="entry name" value="TRNASYNTHTHR"/>
</dbReference>
<dbReference type="InterPro" id="IPR002320">
    <property type="entry name" value="Thr-tRNA-ligase_IIa"/>
</dbReference>
<dbReference type="InterPro" id="IPR006195">
    <property type="entry name" value="aa-tRNA-synth_II"/>
</dbReference>
<dbReference type="PROSITE" id="PS50862">
    <property type="entry name" value="AA_TRNA_LIGASE_II"/>
    <property type="match status" value="1"/>
</dbReference>
<dbReference type="Gene3D" id="3.30.930.10">
    <property type="entry name" value="Bira Bifunctional Protein, Domain 2"/>
    <property type="match status" value="1"/>
</dbReference>
<evidence type="ECO:0000256" key="3">
    <source>
        <dbReference type="ARBA" id="ARBA00022598"/>
    </source>
</evidence>
<comment type="catalytic activity">
    <reaction evidence="9">
        <text>tRNA(Thr) + L-threonine + ATP = L-threonyl-tRNA(Thr) + AMP + diphosphate + H(+)</text>
        <dbReference type="Rhea" id="RHEA:24624"/>
        <dbReference type="Rhea" id="RHEA-COMP:9670"/>
        <dbReference type="Rhea" id="RHEA-COMP:9704"/>
        <dbReference type="ChEBI" id="CHEBI:15378"/>
        <dbReference type="ChEBI" id="CHEBI:30616"/>
        <dbReference type="ChEBI" id="CHEBI:33019"/>
        <dbReference type="ChEBI" id="CHEBI:57926"/>
        <dbReference type="ChEBI" id="CHEBI:78442"/>
        <dbReference type="ChEBI" id="CHEBI:78534"/>
        <dbReference type="ChEBI" id="CHEBI:456215"/>
        <dbReference type="EC" id="6.1.1.3"/>
    </reaction>
</comment>
<dbReference type="Proteomes" id="UP000245771">
    <property type="component" value="Unassembled WGS sequence"/>
</dbReference>
<dbReference type="SUPFAM" id="SSF52954">
    <property type="entry name" value="Class II aaRS ABD-related"/>
    <property type="match status" value="2"/>
</dbReference>
<dbReference type="InterPro" id="IPR033728">
    <property type="entry name" value="ThrRS_core"/>
</dbReference>
<gene>
    <name evidence="11" type="ORF">FA14DRAFT_159519</name>
</gene>
<keyword evidence="4" id="KW-0547">Nucleotide-binding</keyword>
<dbReference type="InterPro" id="IPR045864">
    <property type="entry name" value="aa-tRNA-synth_II/BPL/LPL"/>
</dbReference>
<dbReference type="GO" id="GO:0006435">
    <property type="term" value="P:threonyl-tRNA aminoacylation"/>
    <property type="evidence" value="ECO:0007669"/>
    <property type="project" value="InterPro"/>
</dbReference>
<feature type="domain" description="Aminoacyl-transfer RNA synthetases class-II family profile" evidence="10">
    <location>
        <begin position="74"/>
        <end position="379"/>
    </location>
</feature>
<dbReference type="GO" id="GO:0004829">
    <property type="term" value="F:threonine-tRNA ligase activity"/>
    <property type="evidence" value="ECO:0007669"/>
    <property type="project" value="UniProtKB-EC"/>
</dbReference>
<dbReference type="Gene3D" id="3.40.50.800">
    <property type="entry name" value="Anticodon-binding domain"/>
    <property type="match status" value="1"/>
</dbReference>
<accession>A0A316VJS9</accession>
<dbReference type="InterPro" id="IPR002314">
    <property type="entry name" value="aa-tRNA-synt_IIb"/>
</dbReference>
<dbReference type="EMBL" id="KZ819602">
    <property type="protein sequence ID" value="PWN37484.1"/>
    <property type="molecule type" value="Genomic_DNA"/>
</dbReference>
<dbReference type="PANTHER" id="PTHR11451">
    <property type="entry name" value="THREONINE-TRNA LIGASE"/>
    <property type="match status" value="1"/>
</dbReference>